<dbReference type="OrthoDB" id="551302at2759"/>
<dbReference type="PANTHER" id="PTHR12398">
    <property type="entry name" value="PROTEIN PHOSPHATASE INHIBITOR"/>
    <property type="match status" value="1"/>
</dbReference>
<dbReference type="Gene3D" id="6.10.250.1050">
    <property type="match status" value="1"/>
</dbReference>
<dbReference type="AlphaFoldDB" id="A0A1Y2G2B8"/>
<dbReference type="EMBL" id="MCGR01000004">
    <property type="protein sequence ID" value="ORY90175.1"/>
    <property type="molecule type" value="Genomic_DNA"/>
</dbReference>
<comment type="caution">
    <text evidence="2">The sequence shown here is derived from an EMBL/GenBank/DDBJ whole genome shotgun (WGS) entry which is preliminary data.</text>
</comment>
<feature type="compositionally biased region" description="Polar residues" evidence="1">
    <location>
        <begin position="1"/>
        <end position="13"/>
    </location>
</feature>
<dbReference type="Pfam" id="PF04979">
    <property type="entry name" value="IPP-2"/>
    <property type="match status" value="1"/>
</dbReference>
<gene>
    <name evidence="2" type="ORF">BCR35DRAFT_299738</name>
</gene>
<evidence type="ECO:0000256" key="1">
    <source>
        <dbReference type="SAM" id="MobiDB-lite"/>
    </source>
</evidence>
<evidence type="ECO:0000313" key="2">
    <source>
        <dbReference type="EMBL" id="ORY90175.1"/>
    </source>
</evidence>
<feature type="compositionally biased region" description="Polar residues" evidence="1">
    <location>
        <begin position="40"/>
        <end position="53"/>
    </location>
</feature>
<proteinExistence type="predicted"/>
<accession>A0A1Y2G2B8</accession>
<dbReference type="InParanoid" id="A0A1Y2G2B8"/>
<evidence type="ECO:0000313" key="3">
    <source>
        <dbReference type="Proteomes" id="UP000193467"/>
    </source>
</evidence>
<dbReference type="GO" id="GO:0004864">
    <property type="term" value="F:protein phosphatase inhibitor activity"/>
    <property type="evidence" value="ECO:0007669"/>
    <property type="project" value="InterPro"/>
</dbReference>
<dbReference type="GO" id="GO:0009966">
    <property type="term" value="P:regulation of signal transduction"/>
    <property type="evidence" value="ECO:0007669"/>
    <property type="project" value="InterPro"/>
</dbReference>
<feature type="region of interest" description="Disordered" evidence="1">
    <location>
        <begin position="97"/>
        <end position="116"/>
    </location>
</feature>
<reference evidence="2 3" key="1">
    <citation type="submission" date="2016-07" db="EMBL/GenBank/DDBJ databases">
        <title>Pervasive Adenine N6-methylation of Active Genes in Fungi.</title>
        <authorList>
            <consortium name="DOE Joint Genome Institute"/>
            <person name="Mondo S.J."/>
            <person name="Dannebaum R.O."/>
            <person name="Kuo R.C."/>
            <person name="Labutti K."/>
            <person name="Haridas S."/>
            <person name="Kuo A."/>
            <person name="Salamov A."/>
            <person name="Ahrendt S.R."/>
            <person name="Lipzen A."/>
            <person name="Sullivan W."/>
            <person name="Andreopoulos W.B."/>
            <person name="Clum A."/>
            <person name="Lindquist E."/>
            <person name="Daum C."/>
            <person name="Ramamoorthy G.K."/>
            <person name="Gryganskyi A."/>
            <person name="Culley D."/>
            <person name="Magnuson J.K."/>
            <person name="James T.Y."/>
            <person name="O'Malley M.A."/>
            <person name="Stajich J.E."/>
            <person name="Spatafora J.W."/>
            <person name="Visel A."/>
            <person name="Grigoriev I.V."/>
        </authorList>
    </citation>
    <scope>NUCLEOTIDE SEQUENCE [LARGE SCALE GENOMIC DNA]</scope>
    <source>
        <strain evidence="2 3">62-1032</strain>
    </source>
</reference>
<dbReference type="STRING" id="106004.A0A1Y2G2B8"/>
<protein>
    <submittedName>
        <fullName evidence="2">Uncharacterized protein</fullName>
    </submittedName>
</protein>
<sequence length="116" mass="12582">MSSVQEPTTALSDSETSPSPPLKPLSRSASHSQPRGILKNSGQQHSATATRQPAQGLVWDEANLSLNEVQKDSTMKITEPKTPYVRYNAETDTVMDLDSTSSLPLPAPCSPPHRNR</sequence>
<name>A0A1Y2G2B8_9BASI</name>
<feature type="region of interest" description="Disordered" evidence="1">
    <location>
        <begin position="1"/>
        <end position="56"/>
    </location>
</feature>
<feature type="compositionally biased region" description="Pro residues" evidence="1">
    <location>
        <begin position="105"/>
        <end position="116"/>
    </location>
</feature>
<organism evidence="2 3">
    <name type="scientific">Leucosporidium creatinivorum</name>
    <dbReference type="NCBI Taxonomy" id="106004"/>
    <lineage>
        <taxon>Eukaryota</taxon>
        <taxon>Fungi</taxon>
        <taxon>Dikarya</taxon>
        <taxon>Basidiomycota</taxon>
        <taxon>Pucciniomycotina</taxon>
        <taxon>Microbotryomycetes</taxon>
        <taxon>Leucosporidiales</taxon>
        <taxon>Leucosporidium</taxon>
    </lineage>
</organism>
<dbReference type="Proteomes" id="UP000193467">
    <property type="component" value="Unassembled WGS sequence"/>
</dbReference>
<dbReference type="PANTHER" id="PTHR12398:SF20">
    <property type="entry name" value="PROTEIN PHOSPHATASE 1 REGULATORY INHIBITOR SUBUNIT 2"/>
    <property type="match status" value="1"/>
</dbReference>
<keyword evidence="3" id="KW-1185">Reference proteome</keyword>
<dbReference type="InterPro" id="IPR007062">
    <property type="entry name" value="PPI-2"/>
</dbReference>